<protein>
    <submittedName>
        <fullName evidence="1">Uncharacterized protein</fullName>
    </submittedName>
</protein>
<dbReference type="OrthoDB" id="4669120at2"/>
<gene>
    <name evidence="1" type="ORF">DY218_28360</name>
</gene>
<evidence type="ECO:0000313" key="2">
    <source>
        <dbReference type="Proteomes" id="UP000263094"/>
    </source>
</evidence>
<dbReference type="Proteomes" id="UP000263094">
    <property type="component" value="Unassembled WGS sequence"/>
</dbReference>
<organism evidence="1 2">
    <name type="scientific">Streptomyces triticagri</name>
    <dbReference type="NCBI Taxonomy" id="2293568"/>
    <lineage>
        <taxon>Bacteria</taxon>
        <taxon>Bacillati</taxon>
        <taxon>Actinomycetota</taxon>
        <taxon>Actinomycetes</taxon>
        <taxon>Kitasatosporales</taxon>
        <taxon>Streptomycetaceae</taxon>
        <taxon>Streptomyces</taxon>
    </lineage>
</organism>
<keyword evidence="2" id="KW-1185">Reference proteome</keyword>
<dbReference type="EMBL" id="QUAK01000209">
    <property type="protein sequence ID" value="RFU83330.1"/>
    <property type="molecule type" value="Genomic_DNA"/>
</dbReference>
<comment type="caution">
    <text evidence="1">The sequence shown here is derived from an EMBL/GenBank/DDBJ whole genome shotgun (WGS) entry which is preliminary data.</text>
</comment>
<name>A0A372LY80_9ACTN</name>
<accession>A0A372LY80</accession>
<sequence length="197" mass="20306">MIGEDASGAAQLLALQRSVPYPIVLVGGLWTAQILAMRAAATGIRVAVETGRAPAWHALSVAGASGPHPITLHGVGDLPSLQPTPLSPALVVRDCGVHPPRATAAGPWQPVLTLLHHLGPAAPRLLRTAALVGLQRLSPAEADQAAAVLGLTARERAALPELPDGVTLWCAGPDRRRVTTPANDVETGLLGNPRRIG</sequence>
<reference evidence="1 2" key="1">
    <citation type="submission" date="2018-08" db="EMBL/GenBank/DDBJ databases">
        <title>Isolation, diversity and antifungal activity of Actinobacteria from wheat.</title>
        <authorList>
            <person name="Han C."/>
        </authorList>
    </citation>
    <scope>NUCLEOTIDE SEQUENCE [LARGE SCALE GENOMIC DNA]</scope>
    <source>
        <strain evidence="1 2">NEAU-YY421</strain>
    </source>
</reference>
<dbReference type="AlphaFoldDB" id="A0A372LY80"/>
<evidence type="ECO:0000313" key="1">
    <source>
        <dbReference type="EMBL" id="RFU83330.1"/>
    </source>
</evidence>
<proteinExistence type="predicted"/>